<comment type="caution">
    <text evidence="1">The sequence shown here is derived from an EMBL/GenBank/DDBJ whole genome shotgun (WGS) entry which is preliminary data.</text>
</comment>
<protein>
    <submittedName>
        <fullName evidence="1">Cysteine-rich receptor-like protein kinase</fullName>
    </submittedName>
</protein>
<dbReference type="EMBL" id="ASHM01034510">
    <property type="protein sequence ID" value="PNX78659.1"/>
    <property type="molecule type" value="Genomic_DNA"/>
</dbReference>
<keyword evidence="1" id="KW-0808">Transferase</keyword>
<organism evidence="1 2">
    <name type="scientific">Trifolium pratense</name>
    <name type="common">Red clover</name>
    <dbReference type="NCBI Taxonomy" id="57577"/>
    <lineage>
        <taxon>Eukaryota</taxon>
        <taxon>Viridiplantae</taxon>
        <taxon>Streptophyta</taxon>
        <taxon>Embryophyta</taxon>
        <taxon>Tracheophyta</taxon>
        <taxon>Spermatophyta</taxon>
        <taxon>Magnoliopsida</taxon>
        <taxon>eudicotyledons</taxon>
        <taxon>Gunneridae</taxon>
        <taxon>Pentapetalae</taxon>
        <taxon>rosids</taxon>
        <taxon>fabids</taxon>
        <taxon>Fabales</taxon>
        <taxon>Fabaceae</taxon>
        <taxon>Papilionoideae</taxon>
        <taxon>50 kb inversion clade</taxon>
        <taxon>NPAAA clade</taxon>
        <taxon>Hologalegina</taxon>
        <taxon>IRL clade</taxon>
        <taxon>Trifolieae</taxon>
        <taxon>Trifolium</taxon>
    </lineage>
</organism>
<name>A0A2K3LJJ0_TRIPR</name>
<dbReference type="AlphaFoldDB" id="A0A2K3LJJ0"/>
<reference evidence="1 2" key="2">
    <citation type="journal article" date="2017" name="Front. Plant Sci.">
        <title>Gene Classification and Mining of Molecular Markers Useful in Red Clover (Trifolium pratense) Breeding.</title>
        <authorList>
            <person name="Istvanek J."/>
            <person name="Dluhosova J."/>
            <person name="Dluhos P."/>
            <person name="Patkova L."/>
            <person name="Nedelnik J."/>
            <person name="Repkova J."/>
        </authorList>
    </citation>
    <scope>NUCLEOTIDE SEQUENCE [LARGE SCALE GENOMIC DNA]</scope>
    <source>
        <strain evidence="2">cv. Tatra</strain>
        <tissue evidence="1">Young leaves</tissue>
    </source>
</reference>
<keyword evidence="1" id="KW-0418">Kinase</keyword>
<keyword evidence="1" id="KW-0675">Receptor</keyword>
<dbReference type="GO" id="GO:0016301">
    <property type="term" value="F:kinase activity"/>
    <property type="evidence" value="ECO:0007669"/>
    <property type="project" value="UniProtKB-KW"/>
</dbReference>
<gene>
    <name evidence="1" type="ORF">L195_g034637</name>
</gene>
<sequence>VKEEGSIYSFSAGFELFLRVHRTYRGHDSVYFCLIVTTMDHIVQGLWDFLSVRLHPLVGKKVCVCGDFNAVKHVDERRSSRDGHRYLDHVPFTRFIEDNTLIDLPLIGRRLCPRPSRMLKYWKDIPSYNLIDGWGGYVLKEKLKMIKEGLKEWHKAHTQNLLGRIETLKGRLSTLDEKGEEDDLSEEELMKLHGVSSDIHSLSRLHASWQQSRSLWLKEGDVNSKYFHSVLAGRCRRNAMSVIQARNVERLRVDDLQFKRLNQVESAGLTKPFTEVEVKSTVWDCDNYKSPGPDGVNFGFIKDLWAELRDDIMRFLSDFHRNGKLTKANRLRIVIDSVISESPTTFVNDRKILDGILIANEVVDEARKSMKDLMLFKVDFEKAYDSMD</sequence>
<dbReference type="InterPro" id="IPR052343">
    <property type="entry name" value="Retrotransposon-Effector_Assoc"/>
</dbReference>
<evidence type="ECO:0000313" key="1">
    <source>
        <dbReference type="EMBL" id="PNX78659.1"/>
    </source>
</evidence>
<proteinExistence type="predicted"/>
<feature type="non-terminal residue" evidence="1">
    <location>
        <position position="1"/>
    </location>
</feature>
<dbReference type="PANTHER" id="PTHR46890">
    <property type="entry name" value="NON-LTR RETROLELEMENT REVERSE TRANSCRIPTASE-LIKE PROTEIN-RELATED"/>
    <property type="match status" value="1"/>
</dbReference>
<dbReference type="STRING" id="57577.A0A2K3LJJ0"/>
<accession>A0A2K3LJJ0</accession>
<reference evidence="1 2" key="1">
    <citation type="journal article" date="2014" name="Am. J. Bot.">
        <title>Genome assembly and annotation for red clover (Trifolium pratense; Fabaceae).</title>
        <authorList>
            <person name="Istvanek J."/>
            <person name="Jaros M."/>
            <person name="Krenek A."/>
            <person name="Repkova J."/>
        </authorList>
    </citation>
    <scope>NUCLEOTIDE SEQUENCE [LARGE SCALE GENOMIC DNA]</scope>
    <source>
        <strain evidence="2">cv. Tatra</strain>
        <tissue evidence="1">Young leaves</tissue>
    </source>
</reference>
<dbReference type="Proteomes" id="UP000236291">
    <property type="component" value="Unassembled WGS sequence"/>
</dbReference>
<evidence type="ECO:0000313" key="2">
    <source>
        <dbReference type="Proteomes" id="UP000236291"/>
    </source>
</evidence>
<dbReference type="PANTHER" id="PTHR46890:SF48">
    <property type="entry name" value="RNA-DIRECTED DNA POLYMERASE"/>
    <property type="match status" value="1"/>
</dbReference>